<dbReference type="InterPro" id="IPR003591">
    <property type="entry name" value="Leu-rich_rpt_typical-subtyp"/>
</dbReference>
<dbReference type="Pfam" id="PF12799">
    <property type="entry name" value="LRR_4"/>
    <property type="match status" value="1"/>
</dbReference>
<dbReference type="PROSITE" id="PS51450">
    <property type="entry name" value="LRR"/>
    <property type="match status" value="4"/>
</dbReference>
<keyword evidence="2" id="KW-0677">Repeat</keyword>
<dbReference type="SMART" id="SM00365">
    <property type="entry name" value="LRR_SD22"/>
    <property type="match status" value="5"/>
</dbReference>
<evidence type="ECO:0000256" key="1">
    <source>
        <dbReference type="ARBA" id="ARBA00022614"/>
    </source>
</evidence>
<dbReference type="Proteomes" id="UP001642409">
    <property type="component" value="Unassembled WGS sequence"/>
</dbReference>
<dbReference type="AlphaFoldDB" id="A0AA86QSL3"/>
<dbReference type="InterPro" id="IPR050836">
    <property type="entry name" value="SDS22/Internalin_LRR"/>
</dbReference>
<dbReference type="PANTHER" id="PTHR46652">
    <property type="entry name" value="LEUCINE-RICH REPEAT AND IQ DOMAIN-CONTAINING PROTEIN 1-RELATED"/>
    <property type="match status" value="1"/>
</dbReference>
<accession>A0AA86QSL3</accession>
<evidence type="ECO:0000313" key="4">
    <source>
        <dbReference type="EMBL" id="CAL5991646.1"/>
    </source>
</evidence>
<reference evidence="4 6" key="2">
    <citation type="submission" date="2024-07" db="EMBL/GenBank/DDBJ databases">
        <authorList>
            <person name="Akdeniz Z."/>
        </authorList>
    </citation>
    <scope>NUCLEOTIDE SEQUENCE [LARGE SCALE GENOMIC DNA]</scope>
</reference>
<dbReference type="Gene3D" id="3.80.10.10">
    <property type="entry name" value="Ribonuclease Inhibitor"/>
    <property type="match status" value="1"/>
</dbReference>
<dbReference type="InterPro" id="IPR025875">
    <property type="entry name" value="Leu-rich_rpt_4"/>
</dbReference>
<dbReference type="EMBL" id="CAXDID020000435">
    <property type="protein sequence ID" value="CAL6091328.1"/>
    <property type="molecule type" value="Genomic_DNA"/>
</dbReference>
<comment type="caution">
    <text evidence="3">The sequence shown here is derived from an EMBL/GenBank/DDBJ whole genome shotgun (WGS) entry which is preliminary data.</text>
</comment>
<proteinExistence type="predicted"/>
<dbReference type="InterPro" id="IPR001611">
    <property type="entry name" value="Leu-rich_rpt"/>
</dbReference>
<protein>
    <recommendedName>
        <fullName evidence="7">Leucine-rich repeat protein</fullName>
    </recommendedName>
</protein>
<dbReference type="EMBL" id="CATOUU010000985">
    <property type="protein sequence ID" value="CAI9965264.1"/>
    <property type="molecule type" value="Genomic_DNA"/>
</dbReference>
<sequence>MIQKYSAEVQEHKDSGKNNFRYLVIQNEQLLKSIQFAEELQIIELYIDNCCCVQIDPAPKNITDLTLYRCKLNKLNGIQHMIQLTQLYLNNNNIQDISQMKSLINLKELFLSENKIVNIHSLQSLKKLKTLSINCNSINDIQYIKRLTNLTQLDVSNNLISDITPITKLTGLLVLGISQNNIINIKALEQLTYLEEADLFGNYIQNFQPISNHINRNRYIIEKIGETKGVQEIPSKEQINYSFKRQILFDFSNLFDQMKQTKNKYILSSQKLQNVNKLLQKVKYSQILIVSNIIKYFQEANK</sequence>
<reference evidence="3" key="1">
    <citation type="submission" date="2023-06" db="EMBL/GenBank/DDBJ databases">
        <authorList>
            <person name="Kurt Z."/>
        </authorList>
    </citation>
    <scope>NUCLEOTIDE SEQUENCE</scope>
</reference>
<name>A0AA86QSL3_9EUKA</name>
<keyword evidence="1" id="KW-0433">Leucine-rich repeat</keyword>
<evidence type="ECO:0000313" key="3">
    <source>
        <dbReference type="EMBL" id="CAI9965264.1"/>
    </source>
</evidence>
<dbReference type="PANTHER" id="PTHR46652:SF3">
    <property type="entry name" value="LEUCINE-RICH REPEAT-CONTAINING PROTEIN 9"/>
    <property type="match status" value="1"/>
</dbReference>
<keyword evidence="6" id="KW-1185">Reference proteome</keyword>
<evidence type="ECO:0000313" key="6">
    <source>
        <dbReference type="Proteomes" id="UP001642409"/>
    </source>
</evidence>
<evidence type="ECO:0000256" key="2">
    <source>
        <dbReference type="ARBA" id="ARBA00022737"/>
    </source>
</evidence>
<organism evidence="3">
    <name type="scientific">Hexamita inflata</name>
    <dbReference type="NCBI Taxonomy" id="28002"/>
    <lineage>
        <taxon>Eukaryota</taxon>
        <taxon>Metamonada</taxon>
        <taxon>Diplomonadida</taxon>
        <taxon>Hexamitidae</taxon>
        <taxon>Hexamitinae</taxon>
        <taxon>Hexamita</taxon>
    </lineage>
</organism>
<evidence type="ECO:0000313" key="5">
    <source>
        <dbReference type="EMBL" id="CAL6091328.1"/>
    </source>
</evidence>
<evidence type="ECO:0008006" key="7">
    <source>
        <dbReference type="Google" id="ProtNLM"/>
    </source>
</evidence>
<dbReference type="SMART" id="SM00369">
    <property type="entry name" value="LRR_TYP"/>
    <property type="match status" value="3"/>
</dbReference>
<dbReference type="EMBL" id="CAXDID020000027">
    <property type="protein sequence ID" value="CAL5991646.1"/>
    <property type="molecule type" value="Genomic_DNA"/>
</dbReference>
<dbReference type="SUPFAM" id="SSF52058">
    <property type="entry name" value="L domain-like"/>
    <property type="match status" value="1"/>
</dbReference>
<dbReference type="InterPro" id="IPR032675">
    <property type="entry name" value="LRR_dom_sf"/>
</dbReference>
<gene>
    <name evidence="4" type="ORF">HINF_LOCUS12201</name>
    <name evidence="3" type="ORF">HINF_LOCUS52909</name>
    <name evidence="5" type="ORF">HINF_LOCUS65733</name>
</gene>